<accession>A0A6A0A7D4</accession>
<gene>
    <name evidence="1" type="ORF">HaLaN_27048</name>
</gene>
<dbReference type="PANTHER" id="PTHR12277:SF81">
    <property type="entry name" value="PROTEIN ABHD13"/>
    <property type="match status" value="1"/>
</dbReference>
<keyword evidence="2" id="KW-1185">Reference proteome</keyword>
<dbReference type="InterPro" id="IPR029058">
    <property type="entry name" value="AB_hydrolase_fold"/>
</dbReference>
<evidence type="ECO:0000313" key="2">
    <source>
        <dbReference type="Proteomes" id="UP000485058"/>
    </source>
</evidence>
<proteinExistence type="predicted"/>
<name>A0A6A0A7D4_HAELA</name>
<reference evidence="1 2" key="1">
    <citation type="submission" date="2020-02" db="EMBL/GenBank/DDBJ databases">
        <title>Draft genome sequence of Haematococcus lacustris strain NIES-144.</title>
        <authorList>
            <person name="Morimoto D."/>
            <person name="Nakagawa S."/>
            <person name="Yoshida T."/>
            <person name="Sawayama S."/>
        </authorList>
    </citation>
    <scope>NUCLEOTIDE SEQUENCE [LARGE SCALE GENOMIC DNA]</scope>
    <source>
        <strain evidence="1 2">NIES-144</strain>
    </source>
</reference>
<sequence length="171" mass="18766">MSQGRPNERGLQLDAQAGLDYLLSRPDLKDRAVVLFGRSLGGAVSTYLAATRQHQAGTARVNLKVRALIIENTFMSVEEMVAQVLPPLGIAIGPGKLLNFLVTNKWHNRDQLPKITQLPILMLVSSLDEMVPASQMYALHALNRAPHCELVTIQGAHHLDAYEHSPEDAVT</sequence>
<dbReference type="AlphaFoldDB" id="A0A6A0A7D4"/>
<dbReference type="SUPFAM" id="SSF53474">
    <property type="entry name" value="alpha/beta-Hydrolases"/>
    <property type="match status" value="1"/>
</dbReference>
<dbReference type="Proteomes" id="UP000485058">
    <property type="component" value="Unassembled WGS sequence"/>
</dbReference>
<dbReference type="PANTHER" id="PTHR12277">
    <property type="entry name" value="ALPHA/BETA HYDROLASE DOMAIN-CONTAINING PROTEIN"/>
    <property type="match status" value="1"/>
</dbReference>
<dbReference type="Gene3D" id="3.40.50.1820">
    <property type="entry name" value="alpha/beta hydrolase"/>
    <property type="match status" value="1"/>
</dbReference>
<dbReference type="GO" id="GO:0008474">
    <property type="term" value="F:palmitoyl-(protein) hydrolase activity"/>
    <property type="evidence" value="ECO:0007669"/>
    <property type="project" value="TreeGrafter"/>
</dbReference>
<evidence type="ECO:0000313" key="1">
    <source>
        <dbReference type="EMBL" id="GFH28539.1"/>
    </source>
</evidence>
<comment type="caution">
    <text evidence="1">The sequence shown here is derived from an EMBL/GenBank/DDBJ whole genome shotgun (WGS) entry which is preliminary data.</text>
</comment>
<dbReference type="GO" id="GO:0016020">
    <property type="term" value="C:membrane"/>
    <property type="evidence" value="ECO:0007669"/>
    <property type="project" value="TreeGrafter"/>
</dbReference>
<dbReference type="EMBL" id="BLLF01003925">
    <property type="protein sequence ID" value="GFH28539.1"/>
    <property type="molecule type" value="Genomic_DNA"/>
</dbReference>
<organism evidence="1 2">
    <name type="scientific">Haematococcus lacustris</name>
    <name type="common">Green alga</name>
    <name type="synonym">Haematococcus pluvialis</name>
    <dbReference type="NCBI Taxonomy" id="44745"/>
    <lineage>
        <taxon>Eukaryota</taxon>
        <taxon>Viridiplantae</taxon>
        <taxon>Chlorophyta</taxon>
        <taxon>core chlorophytes</taxon>
        <taxon>Chlorophyceae</taxon>
        <taxon>CS clade</taxon>
        <taxon>Chlamydomonadales</taxon>
        <taxon>Haematococcaceae</taxon>
        <taxon>Haematococcus</taxon>
    </lineage>
</organism>
<protein>
    <submittedName>
        <fullName evidence="1">Protein bem46</fullName>
    </submittedName>
</protein>